<dbReference type="Gene3D" id="2.30.30.390">
    <property type="entry name" value="Hemimethylated DNA-binding domain"/>
    <property type="match status" value="1"/>
</dbReference>
<evidence type="ECO:0000259" key="2">
    <source>
        <dbReference type="SMART" id="SM00992"/>
    </source>
</evidence>
<dbReference type="SUPFAM" id="SSF141255">
    <property type="entry name" value="YccV-like"/>
    <property type="match status" value="1"/>
</dbReference>
<evidence type="ECO:0000313" key="3">
    <source>
        <dbReference type="EMBL" id="BBB15855.1"/>
    </source>
</evidence>
<keyword evidence="3" id="KW-0238">DNA-binding</keyword>
<evidence type="ECO:0000313" key="4">
    <source>
        <dbReference type="Proteomes" id="UP000282483"/>
    </source>
</evidence>
<dbReference type="Proteomes" id="UP000282483">
    <property type="component" value="Chromosome"/>
</dbReference>
<gene>
    <name evidence="3" type="primary">hspQ</name>
    <name evidence="3" type="ORF">RVIR1_14100</name>
</gene>
<dbReference type="EMBL" id="AP018005">
    <property type="protein sequence ID" value="BBB15855.1"/>
    <property type="molecule type" value="Genomic_DNA"/>
</dbReference>
<dbReference type="KEGG" id="rvi:RVIR1_14100"/>
<dbReference type="OrthoDB" id="9806050at2"/>
<dbReference type="SMART" id="SM00992">
    <property type="entry name" value="YccV-like"/>
    <property type="match status" value="1"/>
</dbReference>
<protein>
    <recommendedName>
        <fullName evidence="1">Heat shock protein HspQ</fullName>
    </recommendedName>
</protein>
<sequence>MTDTIKARFGIGEIVQHNLFGYRGVIVDADAGFQGDEGWYNKNAPGNPSKSQPWYHLLVHGSVHHAYAAEINLVKDDTSDPVEHPELDYFFDTFIDGMYHRRRYSN</sequence>
<dbReference type="InterPro" id="IPR036623">
    <property type="entry name" value="Hemimethylated_DNA-bd_sf"/>
</dbReference>
<feature type="domain" description="Hemimethylated DNA-binding" evidence="2">
    <location>
        <begin position="6"/>
        <end position="102"/>
    </location>
</feature>
<dbReference type="AlphaFoldDB" id="A0A2Z5UXC6"/>
<dbReference type="NCBIfam" id="TIGR02097">
    <property type="entry name" value="yccV"/>
    <property type="match status" value="1"/>
</dbReference>
<dbReference type="GO" id="GO:0003677">
    <property type="term" value="F:DNA binding"/>
    <property type="evidence" value="ECO:0007669"/>
    <property type="project" value="UniProtKB-UniRule"/>
</dbReference>
<dbReference type="RefSeq" id="WP_126323383.1">
    <property type="nucleotide sequence ID" value="NZ_AP018005.1"/>
</dbReference>
<dbReference type="Pfam" id="PF08755">
    <property type="entry name" value="YccV-like"/>
    <property type="match status" value="1"/>
</dbReference>
<keyword evidence="4" id="KW-1185">Reference proteome</keyword>
<organism evidence="3 4">
    <name type="scientific">Candidatus Rickettsiella viridis</name>
    <dbReference type="NCBI Taxonomy" id="676208"/>
    <lineage>
        <taxon>Bacteria</taxon>
        <taxon>Pseudomonadati</taxon>
        <taxon>Pseudomonadota</taxon>
        <taxon>Gammaproteobacteria</taxon>
        <taxon>Legionellales</taxon>
        <taxon>Coxiellaceae</taxon>
        <taxon>Rickettsiella</taxon>
    </lineage>
</organism>
<reference evidence="3 4" key="1">
    <citation type="submission" date="2017-03" db="EMBL/GenBank/DDBJ databases">
        <title>The genome sequence of Candidatus Rickettsiella viridis.</title>
        <authorList>
            <person name="Nikoh N."/>
            <person name="Tsuchida T."/>
            <person name="Yamaguchi K."/>
            <person name="Maeda T."/>
            <person name="Shigenobu S."/>
            <person name="Fukatsu T."/>
        </authorList>
    </citation>
    <scope>NUCLEOTIDE SEQUENCE [LARGE SCALE GENOMIC DNA]</scope>
    <source>
        <strain evidence="3 4">Ap-RA04</strain>
    </source>
</reference>
<dbReference type="InterPro" id="IPR011722">
    <property type="entry name" value="Hemimethylated_DNA-bd_dom"/>
</dbReference>
<evidence type="ECO:0000256" key="1">
    <source>
        <dbReference type="NCBIfam" id="TIGR02097"/>
    </source>
</evidence>
<name>A0A2Z5UXC6_9COXI</name>
<accession>A0A2Z5UXC6</accession>
<proteinExistence type="predicted"/>